<evidence type="ECO:0000313" key="2">
    <source>
        <dbReference type="EMBL" id="NGN69138.1"/>
    </source>
</evidence>
<dbReference type="EMBL" id="JAAKZV010000262">
    <property type="protein sequence ID" value="NGN69138.1"/>
    <property type="molecule type" value="Genomic_DNA"/>
</dbReference>
<dbReference type="SUPFAM" id="SSF55729">
    <property type="entry name" value="Acyl-CoA N-acyltransferases (Nat)"/>
    <property type="match status" value="1"/>
</dbReference>
<sequence length="176" mass="19268">MKEFEAEGRGVPEDGSNVGRDLRGWGHRWEDPAVFAAYVAGLREEADHAVPPRPGWVHCTQLWVVDADSGTYYGRIAVRHELNEFLRDIGGHIGYDIRPTARRRGYATAALREALPVAGELGLRSVLVTCDYDNVASRKVIETCGGVYEDERNGKLRYWIDTGAGHGTGEAGEAGG</sequence>
<dbReference type="Proteomes" id="UP000481583">
    <property type="component" value="Unassembled WGS sequence"/>
</dbReference>
<reference evidence="2 3" key="1">
    <citation type="submission" date="2020-02" db="EMBL/GenBank/DDBJ databases">
        <title>Whole-genome analyses of novel actinobacteria.</title>
        <authorList>
            <person name="Sahin N."/>
        </authorList>
    </citation>
    <scope>NUCLEOTIDE SEQUENCE [LARGE SCALE GENOMIC DNA]</scope>
    <source>
        <strain evidence="2 3">A7024</strain>
    </source>
</reference>
<keyword evidence="2" id="KW-0808">Transferase</keyword>
<dbReference type="PANTHER" id="PTHR39173">
    <property type="entry name" value="ACETYLTRANSFERASE"/>
    <property type="match status" value="1"/>
</dbReference>
<dbReference type="InterPro" id="IPR016181">
    <property type="entry name" value="Acyl_CoA_acyltransferase"/>
</dbReference>
<dbReference type="PANTHER" id="PTHR39173:SF1">
    <property type="entry name" value="ACETYLTRANSFERASE"/>
    <property type="match status" value="1"/>
</dbReference>
<evidence type="ECO:0000259" key="1">
    <source>
        <dbReference type="PROSITE" id="PS51186"/>
    </source>
</evidence>
<gene>
    <name evidence="2" type="ORF">G5C51_35280</name>
</gene>
<name>A0A6G4UCN3_9ACTN</name>
<feature type="domain" description="N-acetyltransferase" evidence="1">
    <location>
        <begin position="6"/>
        <end position="163"/>
    </location>
</feature>
<keyword evidence="3" id="KW-1185">Reference proteome</keyword>
<dbReference type="GO" id="GO:0016747">
    <property type="term" value="F:acyltransferase activity, transferring groups other than amino-acyl groups"/>
    <property type="evidence" value="ECO:0007669"/>
    <property type="project" value="InterPro"/>
</dbReference>
<dbReference type="InterPro" id="IPR000182">
    <property type="entry name" value="GNAT_dom"/>
</dbReference>
<dbReference type="AlphaFoldDB" id="A0A6G4UCN3"/>
<dbReference type="Pfam" id="PF13302">
    <property type="entry name" value="Acetyltransf_3"/>
    <property type="match status" value="1"/>
</dbReference>
<dbReference type="Gene3D" id="3.40.630.30">
    <property type="match status" value="1"/>
</dbReference>
<comment type="caution">
    <text evidence="2">The sequence shown here is derived from an EMBL/GenBank/DDBJ whole genome shotgun (WGS) entry which is preliminary data.</text>
</comment>
<evidence type="ECO:0000313" key="3">
    <source>
        <dbReference type="Proteomes" id="UP000481583"/>
    </source>
</evidence>
<proteinExistence type="predicted"/>
<protein>
    <submittedName>
        <fullName evidence="2">GNAT family N-acetyltransferase</fullName>
    </submittedName>
</protein>
<dbReference type="PROSITE" id="PS51186">
    <property type="entry name" value="GNAT"/>
    <property type="match status" value="1"/>
</dbReference>
<accession>A0A6G4UCN3</accession>
<organism evidence="2 3">
    <name type="scientific">Streptomyces coryli</name>
    <dbReference type="NCBI Taxonomy" id="1128680"/>
    <lineage>
        <taxon>Bacteria</taxon>
        <taxon>Bacillati</taxon>
        <taxon>Actinomycetota</taxon>
        <taxon>Actinomycetes</taxon>
        <taxon>Kitasatosporales</taxon>
        <taxon>Streptomycetaceae</taxon>
        <taxon>Streptomyces</taxon>
    </lineage>
</organism>